<evidence type="ECO:0000259" key="14">
    <source>
        <dbReference type="SMART" id="SM00478"/>
    </source>
</evidence>
<dbReference type="SMART" id="SM00278">
    <property type="entry name" value="HhH1"/>
    <property type="match status" value="1"/>
</dbReference>
<protein>
    <recommendedName>
        <fullName evidence="12">Endonuclease III</fullName>
        <ecNumber evidence="12">4.2.99.18</ecNumber>
    </recommendedName>
    <alternativeName>
        <fullName evidence="12">DNA-(apurinic or apyrimidinic site) lyase</fullName>
    </alternativeName>
</protein>
<dbReference type="PANTHER" id="PTHR10359">
    <property type="entry name" value="A/G-SPECIFIC ADENINE GLYCOSYLASE/ENDONUCLEASE III"/>
    <property type="match status" value="1"/>
</dbReference>
<dbReference type="InterPro" id="IPR003265">
    <property type="entry name" value="HhH-GPD_domain"/>
</dbReference>
<evidence type="ECO:0000256" key="5">
    <source>
        <dbReference type="ARBA" id="ARBA00022801"/>
    </source>
</evidence>
<comment type="function">
    <text evidence="12">DNA repair enzyme that has both DNA N-glycosylase activity and AP-lyase activity. The DNA N-glycosylase activity releases various damaged pyrimidines from DNA by cleaving the N-glycosidic bond, leaving an AP (apurinic/apyrimidinic) site. The AP-lyase activity cleaves the phosphodiester bond 3' to the AP site by a beta-elimination, leaving a 3'-terminal unsaturated sugar and a product with a terminal 5'-phosphate.</text>
</comment>
<reference evidence="15 16" key="1">
    <citation type="submission" date="2019-08" db="EMBL/GenBank/DDBJ databases">
        <title>Highly reduced genomes of protist endosymbionts show evolutionary convergence.</title>
        <authorList>
            <person name="George E."/>
            <person name="Husnik F."/>
            <person name="Tashyreva D."/>
            <person name="Prokopchuk G."/>
            <person name="Horak A."/>
            <person name="Kwong W.K."/>
            <person name="Lukes J."/>
            <person name="Keeling P.J."/>
        </authorList>
    </citation>
    <scope>NUCLEOTIDE SEQUENCE [LARGE SCALE GENOMIC DNA]</scope>
    <source>
        <strain evidence="15">1605</strain>
    </source>
</reference>
<dbReference type="Proteomes" id="UP000325155">
    <property type="component" value="Chromosome"/>
</dbReference>
<evidence type="ECO:0000313" key="15">
    <source>
        <dbReference type="EMBL" id="QEK38294.1"/>
    </source>
</evidence>
<dbReference type="EC" id="4.2.99.18" evidence="12"/>
<dbReference type="GO" id="GO:0051539">
    <property type="term" value="F:4 iron, 4 sulfur cluster binding"/>
    <property type="evidence" value="ECO:0007669"/>
    <property type="project" value="UniProtKB-UniRule"/>
</dbReference>
<dbReference type="GO" id="GO:0046872">
    <property type="term" value="F:metal ion binding"/>
    <property type="evidence" value="ECO:0007669"/>
    <property type="project" value="UniProtKB-KW"/>
</dbReference>
<dbReference type="InterPro" id="IPR005759">
    <property type="entry name" value="Nth"/>
</dbReference>
<evidence type="ECO:0000313" key="16">
    <source>
        <dbReference type="Proteomes" id="UP000325155"/>
    </source>
</evidence>
<dbReference type="InterPro" id="IPR004035">
    <property type="entry name" value="Endouclease-III_FeS-bd_BS"/>
</dbReference>
<gene>
    <name evidence="12 15" type="primary">nth</name>
    <name evidence="15" type="ORF">FZC35_00045</name>
</gene>
<accession>A0A5C0UGY7</accession>
<organism evidence="15 16">
    <name type="scientific">Candidatus Cytomitobacter indipagum</name>
    <dbReference type="NCBI Taxonomy" id="2601575"/>
    <lineage>
        <taxon>Bacteria</taxon>
        <taxon>Pseudomonadati</taxon>
        <taxon>Pseudomonadota</taxon>
        <taxon>Alphaproteobacteria</taxon>
        <taxon>Holosporales</taxon>
        <taxon>Holosporaceae</taxon>
        <taxon>Candidatus Cytomitobacter</taxon>
    </lineage>
</organism>
<keyword evidence="2 12" id="KW-0004">4Fe-4S</keyword>
<dbReference type="SUPFAM" id="SSF48150">
    <property type="entry name" value="DNA-glycosylase"/>
    <property type="match status" value="1"/>
</dbReference>
<dbReference type="GO" id="GO:0140078">
    <property type="term" value="F:class I DNA-(apurinic or apyrimidinic site) endonuclease activity"/>
    <property type="evidence" value="ECO:0007669"/>
    <property type="project" value="UniProtKB-EC"/>
</dbReference>
<dbReference type="InterPro" id="IPR003583">
    <property type="entry name" value="Hlx-hairpin-Hlx_DNA-bd_motif"/>
</dbReference>
<dbReference type="Pfam" id="PF00633">
    <property type="entry name" value="HHH"/>
    <property type="match status" value="1"/>
</dbReference>
<dbReference type="Gene3D" id="1.10.340.30">
    <property type="entry name" value="Hypothetical protein, domain 2"/>
    <property type="match status" value="1"/>
</dbReference>
<feature type="binding site" evidence="12">
    <location>
        <position position="199"/>
    </location>
    <ligand>
        <name>[4Fe-4S] cluster</name>
        <dbReference type="ChEBI" id="CHEBI:49883"/>
    </ligand>
</feature>
<evidence type="ECO:0000256" key="2">
    <source>
        <dbReference type="ARBA" id="ARBA00022485"/>
    </source>
</evidence>
<dbReference type="InterPro" id="IPR011257">
    <property type="entry name" value="DNA_glycosylase"/>
</dbReference>
<keyword evidence="4 12" id="KW-0227">DNA damage</keyword>
<evidence type="ECO:0000259" key="13">
    <source>
        <dbReference type="SMART" id="SM00278"/>
    </source>
</evidence>
<sequence length="221" mass="25237">MKTNPKRINEIFKILSKDELPETIALEHEDNYTLLVSTILSAQSTDKQVNKITPALFAVASNPQQIVDLGFDKLIEYVKSIGLFRAKSKNIIASSQMLIDDFKSEVPDNIEDLLKLPGVGRKTANVVLNFGFRKPTFPVDTHVFRTANRLEMSNGNTPEKVEKDLEKYVPEEWALEAHNFLVWHGRNTCKARNPKCDGCSLRKICNFNYEESKHNYVHIDE</sequence>
<evidence type="ECO:0000256" key="12">
    <source>
        <dbReference type="HAMAP-Rule" id="MF_00942"/>
    </source>
</evidence>
<keyword evidence="15" id="KW-0540">Nuclease</keyword>
<dbReference type="NCBIfam" id="TIGR01083">
    <property type="entry name" value="nth"/>
    <property type="match status" value="1"/>
</dbReference>
<evidence type="ECO:0000256" key="10">
    <source>
        <dbReference type="ARBA" id="ARBA00023239"/>
    </source>
</evidence>
<keyword evidence="15" id="KW-0255">Endonuclease</keyword>
<dbReference type="FunFam" id="1.10.340.30:FF:000001">
    <property type="entry name" value="Endonuclease III"/>
    <property type="match status" value="1"/>
</dbReference>
<keyword evidence="11 12" id="KW-0326">Glycosidase</keyword>
<dbReference type="RefSeq" id="WP_148981141.1">
    <property type="nucleotide sequence ID" value="NZ_CP043315.1"/>
</dbReference>
<dbReference type="SMART" id="SM00525">
    <property type="entry name" value="FES"/>
    <property type="match status" value="1"/>
</dbReference>
<evidence type="ECO:0000256" key="8">
    <source>
        <dbReference type="ARBA" id="ARBA00023125"/>
    </source>
</evidence>
<keyword evidence="5 12" id="KW-0378">Hydrolase</keyword>
<dbReference type="KEGG" id="cip:FZC35_00045"/>
<dbReference type="InterPro" id="IPR023170">
    <property type="entry name" value="HhH_base_excis_C"/>
</dbReference>
<keyword evidence="10 12" id="KW-0456">Lyase</keyword>
<dbReference type="GO" id="GO:0003677">
    <property type="term" value="F:DNA binding"/>
    <property type="evidence" value="ECO:0007669"/>
    <property type="project" value="UniProtKB-UniRule"/>
</dbReference>
<evidence type="ECO:0000256" key="9">
    <source>
        <dbReference type="ARBA" id="ARBA00023204"/>
    </source>
</evidence>
<evidence type="ECO:0000256" key="6">
    <source>
        <dbReference type="ARBA" id="ARBA00023004"/>
    </source>
</evidence>
<keyword evidence="8 12" id="KW-0238">DNA-binding</keyword>
<feature type="domain" description="HhH-GPD" evidence="14">
    <location>
        <begin position="40"/>
        <end position="187"/>
    </location>
</feature>
<dbReference type="Pfam" id="PF00730">
    <property type="entry name" value="HhH-GPD"/>
    <property type="match status" value="1"/>
</dbReference>
<dbReference type="HAMAP" id="MF_00942">
    <property type="entry name" value="Nth"/>
    <property type="match status" value="1"/>
</dbReference>
<dbReference type="Gene3D" id="1.10.1670.10">
    <property type="entry name" value="Helix-hairpin-Helix base-excision DNA repair enzymes (C-terminal)"/>
    <property type="match status" value="1"/>
</dbReference>
<dbReference type="AlphaFoldDB" id="A0A5C0UGY7"/>
<keyword evidence="3 12" id="KW-0479">Metal-binding</keyword>
<dbReference type="PIRSF" id="PIRSF001435">
    <property type="entry name" value="Nth"/>
    <property type="match status" value="1"/>
</dbReference>
<comment type="cofactor">
    <cofactor evidence="12">
        <name>[4Fe-4S] cluster</name>
        <dbReference type="ChEBI" id="CHEBI:49883"/>
    </cofactor>
    <text evidence="12">Binds 1 [4Fe-4S] cluster.</text>
</comment>
<feature type="binding site" evidence="12">
    <location>
        <position position="205"/>
    </location>
    <ligand>
        <name>[4Fe-4S] cluster</name>
        <dbReference type="ChEBI" id="CHEBI:49883"/>
    </ligand>
</feature>
<dbReference type="SMART" id="SM00478">
    <property type="entry name" value="ENDO3c"/>
    <property type="match status" value="1"/>
</dbReference>
<feature type="binding site" evidence="12">
    <location>
        <position position="196"/>
    </location>
    <ligand>
        <name>[4Fe-4S] cluster</name>
        <dbReference type="ChEBI" id="CHEBI:49883"/>
    </ligand>
</feature>
<dbReference type="EMBL" id="CP043315">
    <property type="protein sequence ID" value="QEK38294.1"/>
    <property type="molecule type" value="Genomic_DNA"/>
</dbReference>
<keyword evidence="16" id="KW-1185">Reference proteome</keyword>
<dbReference type="InterPro" id="IPR003651">
    <property type="entry name" value="Endonuclease3_FeS-loop_motif"/>
</dbReference>
<dbReference type="OrthoDB" id="9800977at2"/>
<keyword evidence="7 12" id="KW-0411">Iron-sulfur</keyword>
<dbReference type="CDD" id="cd00056">
    <property type="entry name" value="ENDO3c"/>
    <property type="match status" value="1"/>
</dbReference>
<proteinExistence type="inferred from homology"/>
<evidence type="ECO:0000256" key="3">
    <source>
        <dbReference type="ARBA" id="ARBA00022723"/>
    </source>
</evidence>
<feature type="binding site" evidence="12">
    <location>
        <position position="189"/>
    </location>
    <ligand>
        <name>[4Fe-4S] cluster</name>
        <dbReference type="ChEBI" id="CHEBI:49883"/>
    </ligand>
</feature>
<keyword evidence="9 12" id="KW-0234">DNA repair</keyword>
<dbReference type="FunFam" id="1.10.1670.10:FF:000001">
    <property type="entry name" value="Endonuclease III"/>
    <property type="match status" value="1"/>
</dbReference>
<evidence type="ECO:0000256" key="7">
    <source>
        <dbReference type="ARBA" id="ARBA00023014"/>
    </source>
</evidence>
<dbReference type="PANTHER" id="PTHR10359:SF18">
    <property type="entry name" value="ENDONUCLEASE III"/>
    <property type="match status" value="1"/>
</dbReference>
<name>A0A5C0UGY7_9PROT</name>
<evidence type="ECO:0000256" key="1">
    <source>
        <dbReference type="ARBA" id="ARBA00008343"/>
    </source>
</evidence>
<comment type="similarity">
    <text evidence="1 12">Belongs to the Nth/MutY family.</text>
</comment>
<comment type="catalytic activity">
    <reaction evidence="12">
        <text>2'-deoxyribonucleotide-(2'-deoxyribose 5'-phosphate)-2'-deoxyribonucleotide-DNA = a 3'-end 2'-deoxyribonucleotide-(2,3-dehydro-2,3-deoxyribose 5'-phosphate)-DNA + a 5'-end 5'-phospho-2'-deoxyribonucleoside-DNA + H(+)</text>
        <dbReference type="Rhea" id="RHEA:66592"/>
        <dbReference type="Rhea" id="RHEA-COMP:13180"/>
        <dbReference type="Rhea" id="RHEA-COMP:16897"/>
        <dbReference type="Rhea" id="RHEA-COMP:17067"/>
        <dbReference type="ChEBI" id="CHEBI:15378"/>
        <dbReference type="ChEBI" id="CHEBI:136412"/>
        <dbReference type="ChEBI" id="CHEBI:157695"/>
        <dbReference type="ChEBI" id="CHEBI:167181"/>
        <dbReference type="EC" id="4.2.99.18"/>
    </reaction>
</comment>
<dbReference type="Pfam" id="PF10576">
    <property type="entry name" value="EndIII_4Fe-2S"/>
    <property type="match status" value="1"/>
</dbReference>
<dbReference type="InterPro" id="IPR000445">
    <property type="entry name" value="HhH_motif"/>
</dbReference>
<dbReference type="PROSITE" id="PS00764">
    <property type="entry name" value="ENDONUCLEASE_III_1"/>
    <property type="match status" value="1"/>
</dbReference>
<dbReference type="GO" id="GO:0006285">
    <property type="term" value="P:base-excision repair, AP site formation"/>
    <property type="evidence" value="ECO:0007669"/>
    <property type="project" value="TreeGrafter"/>
</dbReference>
<keyword evidence="6 12" id="KW-0408">Iron</keyword>
<evidence type="ECO:0000256" key="11">
    <source>
        <dbReference type="ARBA" id="ARBA00023295"/>
    </source>
</evidence>
<feature type="domain" description="Helix-hairpin-helix DNA-binding motif class 1" evidence="13">
    <location>
        <begin position="111"/>
        <end position="130"/>
    </location>
</feature>
<evidence type="ECO:0000256" key="4">
    <source>
        <dbReference type="ARBA" id="ARBA00022763"/>
    </source>
</evidence>
<dbReference type="GO" id="GO:0019104">
    <property type="term" value="F:DNA N-glycosylase activity"/>
    <property type="evidence" value="ECO:0007669"/>
    <property type="project" value="UniProtKB-UniRule"/>
</dbReference>